<evidence type="ECO:0000259" key="4">
    <source>
        <dbReference type="Pfam" id="PF13193"/>
    </source>
</evidence>
<evidence type="ECO:0000259" key="3">
    <source>
        <dbReference type="Pfam" id="PF00501"/>
    </source>
</evidence>
<evidence type="ECO:0000256" key="2">
    <source>
        <dbReference type="ARBA" id="ARBA00022598"/>
    </source>
</evidence>
<dbReference type="SUPFAM" id="SSF56801">
    <property type="entry name" value="Acetyl-CoA synthetase-like"/>
    <property type="match status" value="1"/>
</dbReference>
<dbReference type="EMBL" id="CAJPVI010000017">
    <property type="protein sequence ID" value="CAG2147405.1"/>
    <property type="molecule type" value="Genomic_DNA"/>
</dbReference>
<proteinExistence type="inferred from homology"/>
<gene>
    <name evidence="5" type="ORF">LMG26411_03144</name>
</gene>
<evidence type="ECO:0000313" key="6">
    <source>
        <dbReference type="Proteomes" id="UP000672657"/>
    </source>
</evidence>
<comment type="similarity">
    <text evidence="1">Belongs to the ATP-dependent AMP-binding enzyme family.</text>
</comment>
<dbReference type="Gene3D" id="3.40.50.12780">
    <property type="entry name" value="N-terminal domain of ligase-like"/>
    <property type="match status" value="1"/>
</dbReference>
<dbReference type="InterPro" id="IPR020845">
    <property type="entry name" value="AMP-binding_CS"/>
</dbReference>
<dbReference type="EC" id="6.2.1.3" evidence="5"/>
<dbReference type="PANTHER" id="PTHR43201:SF5">
    <property type="entry name" value="MEDIUM-CHAIN ACYL-COA LIGASE ACSF2, MITOCHONDRIAL"/>
    <property type="match status" value="1"/>
</dbReference>
<evidence type="ECO:0000313" key="5">
    <source>
        <dbReference type="EMBL" id="CAG2147405.1"/>
    </source>
</evidence>
<dbReference type="Pfam" id="PF13193">
    <property type="entry name" value="AMP-binding_C"/>
    <property type="match status" value="1"/>
</dbReference>
<comment type="caution">
    <text evidence="5">The sequence shown here is derived from an EMBL/GenBank/DDBJ whole genome shotgun (WGS) entry which is preliminary data.</text>
</comment>
<reference evidence="5 6" key="1">
    <citation type="submission" date="2021-03" db="EMBL/GenBank/DDBJ databases">
        <authorList>
            <person name="Peeters C."/>
        </authorList>
    </citation>
    <scope>NUCLEOTIDE SEQUENCE [LARGE SCALE GENOMIC DNA]</scope>
    <source>
        <strain evidence="5 6">LMG 26411</strain>
    </source>
</reference>
<feature type="domain" description="AMP-binding enzyme C-terminal" evidence="4">
    <location>
        <begin position="421"/>
        <end position="496"/>
    </location>
</feature>
<keyword evidence="6" id="KW-1185">Reference proteome</keyword>
<dbReference type="Pfam" id="PF00501">
    <property type="entry name" value="AMP-binding"/>
    <property type="match status" value="1"/>
</dbReference>
<protein>
    <submittedName>
        <fullName evidence="5">Long-chain-fatty-acid--CoA ligase FadD13</fullName>
        <ecNumber evidence="5">6.2.1.3</ecNumber>
    </submittedName>
</protein>
<dbReference type="PROSITE" id="PS00455">
    <property type="entry name" value="AMP_BINDING"/>
    <property type="match status" value="1"/>
</dbReference>
<accession>A0ABN7Q255</accession>
<dbReference type="GO" id="GO:0004467">
    <property type="term" value="F:long-chain fatty acid-CoA ligase activity"/>
    <property type="evidence" value="ECO:0007669"/>
    <property type="project" value="UniProtKB-EC"/>
</dbReference>
<organism evidence="5 6">
    <name type="scientific">Cupriavidus numazuensis</name>
    <dbReference type="NCBI Taxonomy" id="221992"/>
    <lineage>
        <taxon>Bacteria</taxon>
        <taxon>Pseudomonadati</taxon>
        <taxon>Pseudomonadota</taxon>
        <taxon>Betaproteobacteria</taxon>
        <taxon>Burkholderiales</taxon>
        <taxon>Burkholderiaceae</taxon>
        <taxon>Cupriavidus</taxon>
    </lineage>
</organism>
<keyword evidence="2 5" id="KW-0436">Ligase</keyword>
<dbReference type="InterPro" id="IPR042099">
    <property type="entry name" value="ANL_N_sf"/>
</dbReference>
<dbReference type="Gene3D" id="3.30.300.30">
    <property type="match status" value="1"/>
</dbReference>
<feature type="domain" description="AMP-dependent synthetase/ligase" evidence="3">
    <location>
        <begin position="10"/>
        <end position="370"/>
    </location>
</feature>
<dbReference type="Proteomes" id="UP000672657">
    <property type="component" value="Unassembled WGS sequence"/>
</dbReference>
<name>A0ABN7Q255_9BURK</name>
<dbReference type="RefSeq" id="WP_211954184.1">
    <property type="nucleotide sequence ID" value="NZ_CAJPVI010000017.1"/>
</dbReference>
<evidence type="ECO:0000256" key="1">
    <source>
        <dbReference type="ARBA" id="ARBA00006432"/>
    </source>
</evidence>
<dbReference type="InterPro" id="IPR000873">
    <property type="entry name" value="AMP-dep_synth/lig_dom"/>
</dbReference>
<dbReference type="InterPro" id="IPR045851">
    <property type="entry name" value="AMP-bd_C_sf"/>
</dbReference>
<dbReference type="InterPro" id="IPR025110">
    <property type="entry name" value="AMP-bd_C"/>
</dbReference>
<sequence>MNQPNPMSIERWAIERPDEVAVVEGESSVTWAELDDLANRVANALKARGVGEGDIVAMRTRPRLEWAVIAGAIAKLGCAMLGLNFRLTADESQHVITDSGATVLVCDDEDPAAFVSSFTGSALRIAVSIETPAAGLVSYADLLQGNADKLYSKGDPRLIIYTSGTTGRPKGVVMNQDAGVDAQTLREFHQGREGYVRCSDRDATLINMPFHHAAGPAQFWASVHHHNKIVLQRRFNPEETLQLIAKHRISHWTAVPTMFKRIHALPAATLEQADVSSIGQIRIGTAPVPLELKHWILDYFGEVLHEVYGASEVGLVSLLLPEMQRTRPASSGRLLPHVQLQVRDADGNALPAGQTGELWVKTPVVIRSYLNAPPLDPDTLDATGFFRTGDVGYMDDEGYLFITDRVKDMIISGGVNIYPAEIEAALQKHPAVLDAAVIGIPDDEFGEQVLAFCELKPGQRTDEATLLAHCVPLLASYKRPRRVEFMEELPRNPMGKLLKRDLREPYWKNKERQV</sequence>
<dbReference type="PANTHER" id="PTHR43201">
    <property type="entry name" value="ACYL-COA SYNTHETASE"/>
    <property type="match status" value="1"/>
</dbReference>